<gene>
    <name evidence="1" type="ORF">HNQ73_002562</name>
</gene>
<dbReference type="Gene3D" id="2.40.128.130">
    <property type="entry name" value="Autotransporter beta-domain"/>
    <property type="match status" value="1"/>
</dbReference>
<comment type="caution">
    <text evidence="1">The sequence shown here is derived from an EMBL/GenBank/DDBJ whole genome shotgun (WGS) entry which is preliminary data.</text>
</comment>
<keyword evidence="2" id="KW-1185">Reference proteome</keyword>
<protein>
    <recommendedName>
        <fullName evidence="3">Autotransporter domain-containing protein</fullName>
    </recommendedName>
</protein>
<proteinExistence type="predicted"/>
<accession>A0A841K9F3</accession>
<dbReference type="AlphaFoldDB" id="A0A841K9F3"/>
<sequence length="69" mass="7014">MNTTFSSLAGLNAVSLPADVGGTWGQLQAGLSGRITDSISAFASGDVRFALGSARGHGYGGRVGMRVVW</sequence>
<dbReference type="SUPFAM" id="SSF103515">
    <property type="entry name" value="Autotransporter"/>
    <property type="match status" value="1"/>
</dbReference>
<reference evidence="1 2" key="1">
    <citation type="submission" date="2020-08" db="EMBL/GenBank/DDBJ databases">
        <title>Genomic Encyclopedia of Type Strains, Phase IV (KMG-IV): sequencing the most valuable type-strain genomes for metagenomic binning, comparative biology and taxonomic classification.</title>
        <authorList>
            <person name="Goeker M."/>
        </authorList>
    </citation>
    <scope>NUCLEOTIDE SEQUENCE [LARGE SCALE GENOMIC DNA]</scope>
    <source>
        <strain evidence="1 2">DSM 101465</strain>
    </source>
</reference>
<organism evidence="1 2">
    <name type="scientific">Chelatococcus composti</name>
    <dbReference type="NCBI Taxonomy" id="1743235"/>
    <lineage>
        <taxon>Bacteria</taxon>
        <taxon>Pseudomonadati</taxon>
        <taxon>Pseudomonadota</taxon>
        <taxon>Alphaproteobacteria</taxon>
        <taxon>Hyphomicrobiales</taxon>
        <taxon>Chelatococcaceae</taxon>
        <taxon>Chelatococcus</taxon>
    </lineage>
</organism>
<name>A0A841K9F3_9HYPH</name>
<evidence type="ECO:0000313" key="2">
    <source>
        <dbReference type="Proteomes" id="UP000588017"/>
    </source>
</evidence>
<evidence type="ECO:0000313" key="1">
    <source>
        <dbReference type="EMBL" id="MBB6168925.1"/>
    </source>
</evidence>
<dbReference type="Proteomes" id="UP000588017">
    <property type="component" value="Unassembled WGS sequence"/>
</dbReference>
<dbReference type="EMBL" id="JACHEH010000005">
    <property type="protein sequence ID" value="MBB6168925.1"/>
    <property type="molecule type" value="Genomic_DNA"/>
</dbReference>
<dbReference type="InterPro" id="IPR036709">
    <property type="entry name" value="Autotransporte_beta_dom_sf"/>
</dbReference>
<evidence type="ECO:0008006" key="3">
    <source>
        <dbReference type="Google" id="ProtNLM"/>
    </source>
</evidence>